<comment type="caution">
    <text evidence="2">The sequence shown here is derived from an EMBL/GenBank/DDBJ whole genome shotgun (WGS) entry which is preliminary data.</text>
</comment>
<organism evidence="2 3">
    <name type="scientific">Polarella glacialis</name>
    <name type="common">Dinoflagellate</name>
    <dbReference type="NCBI Taxonomy" id="89957"/>
    <lineage>
        <taxon>Eukaryota</taxon>
        <taxon>Sar</taxon>
        <taxon>Alveolata</taxon>
        <taxon>Dinophyceae</taxon>
        <taxon>Suessiales</taxon>
        <taxon>Suessiaceae</taxon>
        <taxon>Polarella</taxon>
    </lineage>
</organism>
<dbReference type="AlphaFoldDB" id="A0A813FPF0"/>
<dbReference type="EMBL" id="CAJNNV010025467">
    <property type="protein sequence ID" value="CAE8614669.1"/>
    <property type="molecule type" value="Genomic_DNA"/>
</dbReference>
<accession>A0A813FPF0</accession>
<proteinExistence type="predicted"/>
<feature type="non-terminal residue" evidence="2">
    <location>
        <position position="1"/>
    </location>
</feature>
<feature type="compositionally biased region" description="Low complexity" evidence="1">
    <location>
        <begin position="33"/>
        <end position="79"/>
    </location>
</feature>
<dbReference type="Proteomes" id="UP000654075">
    <property type="component" value="Unassembled WGS sequence"/>
</dbReference>
<evidence type="ECO:0000256" key="1">
    <source>
        <dbReference type="SAM" id="MobiDB-lite"/>
    </source>
</evidence>
<reference evidence="2" key="1">
    <citation type="submission" date="2021-02" db="EMBL/GenBank/DDBJ databases">
        <authorList>
            <person name="Dougan E. K."/>
            <person name="Rhodes N."/>
            <person name="Thang M."/>
            <person name="Chan C."/>
        </authorList>
    </citation>
    <scope>NUCLEOTIDE SEQUENCE</scope>
</reference>
<evidence type="ECO:0000313" key="2">
    <source>
        <dbReference type="EMBL" id="CAE8614669.1"/>
    </source>
</evidence>
<gene>
    <name evidence="2" type="ORF">PGLA1383_LOCUS32391</name>
</gene>
<feature type="region of interest" description="Disordered" evidence="1">
    <location>
        <begin position="1"/>
        <end position="79"/>
    </location>
</feature>
<evidence type="ECO:0000313" key="3">
    <source>
        <dbReference type="Proteomes" id="UP000654075"/>
    </source>
</evidence>
<keyword evidence="3" id="KW-1185">Reference proteome</keyword>
<sequence>RSRPVVLRGWGPSAPRRPSPGGKCPFELHAELNNSNSSNNTYNNHNNNDNNNNTYNNHNNHNNDNNSRAPPSSPRRGPAVGRDLVAFRLLGFVTWTDARAGCQSSLTVGSTKILF</sequence>
<feature type="compositionally biased region" description="Low complexity" evidence="1">
    <location>
        <begin position="8"/>
        <end position="22"/>
    </location>
</feature>
<protein>
    <submittedName>
        <fullName evidence="2">Uncharacterized protein</fullName>
    </submittedName>
</protein>
<name>A0A813FPF0_POLGL</name>